<name>A0A552EHV5_MICAE</name>
<dbReference type="AlphaFoldDB" id="A0A552EHV5"/>
<protein>
    <submittedName>
        <fullName evidence="1">Uncharacterized protein</fullName>
    </submittedName>
</protein>
<reference evidence="1 2" key="1">
    <citation type="submission" date="2019-01" db="EMBL/GenBank/DDBJ databases">
        <title>Coherence of Microcystis species and biogeography revealed through population genomics.</title>
        <authorList>
            <person name="Perez-Carrascal O.M."/>
            <person name="Terrat Y."/>
            <person name="Giani A."/>
            <person name="Fortin N."/>
            <person name="Tromas N."/>
            <person name="Shapiro B.J."/>
        </authorList>
    </citation>
    <scope>NUCLEOTIDE SEQUENCE [LARGE SCALE GENOMIC DNA]</scope>
    <source>
        <strain evidence="1">Ma_MB_S_20031200_S102</strain>
    </source>
</reference>
<proteinExistence type="predicted"/>
<evidence type="ECO:0000313" key="2">
    <source>
        <dbReference type="Proteomes" id="UP000317708"/>
    </source>
</evidence>
<comment type="caution">
    <text evidence="1">The sequence shown here is derived from an EMBL/GenBank/DDBJ whole genome shotgun (WGS) entry which is preliminary data.</text>
</comment>
<accession>A0A552EHV5</accession>
<organism evidence="1 2">
    <name type="scientific">Microcystis aeruginosa Ma_MB_S_20031200_S102</name>
    <dbReference type="NCBI Taxonomy" id="2486254"/>
    <lineage>
        <taxon>Bacteria</taxon>
        <taxon>Bacillati</taxon>
        <taxon>Cyanobacteriota</taxon>
        <taxon>Cyanophyceae</taxon>
        <taxon>Oscillatoriophycideae</taxon>
        <taxon>Chroococcales</taxon>
        <taxon>Microcystaceae</taxon>
        <taxon>Microcystis</taxon>
    </lineage>
</organism>
<evidence type="ECO:0000313" key="1">
    <source>
        <dbReference type="EMBL" id="TRU34060.1"/>
    </source>
</evidence>
<dbReference type="Proteomes" id="UP000317708">
    <property type="component" value="Unassembled WGS sequence"/>
</dbReference>
<gene>
    <name evidence="1" type="ORF">EWV92_15970</name>
</gene>
<sequence length="62" mass="7033">MSQIELARSPKEKQLLSGNAIADKNLRQNYRSAIALCFVIEGDRPIMEPVSHQVRRCLNAHD</sequence>
<dbReference type="EMBL" id="SFBI01000140">
    <property type="protein sequence ID" value="TRU34060.1"/>
    <property type="molecule type" value="Genomic_DNA"/>
</dbReference>